<dbReference type="Gene3D" id="1.10.10.60">
    <property type="entry name" value="Homeodomain-like"/>
    <property type="match status" value="1"/>
</dbReference>
<keyword evidence="6 9" id="KW-0539">Nucleus</keyword>
<dbReference type="InterPro" id="IPR009057">
    <property type="entry name" value="Homeodomain-like_sf"/>
</dbReference>
<organism evidence="14">
    <name type="scientific">Glycine max</name>
    <name type="common">Soybean</name>
    <name type="synonym">Glycine hispida</name>
    <dbReference type="NCBI Taxonomy" id="3847"/>
    <lineage>
        <taxon>Eukaryota</taxon>
        <taxon>Viridiplantae</taxon>
        <taxon>Streptophyta</taxon>
        <taxon>Embryophyta</taxon>
        <taxon>Tracheophyta</taxon>
        <taxon>Spermatophyta</taxon>
        <taxon>Magnoliopsida</taxon>
        <taxon>eudicotyledons</taxon>
        <taxon>Gunneridae</taxon>
        <taxon>Pentapetalae</taxon>
        <taxon>rosids</taxon>
        <taxon>fabids</taxon>
        <taxon>Fabales</taxon>
        <taxon>Fabaceae</taxon>
        <taxon>Papilionoideae</taxon>
        <taxon>50 kb inversion clade</taxon>
        <taxon>NPAAA clade</taxon>
        <taxon>indigoferoid/millettioid clade</taxon>
        <taxon>Phaseoleae</taxon>
        <taxon>Glycine</taxon>
        <taxon>Glycine subgen. Soja</taxon>
    </lineage>
</organism>
<dbReference type="EnsemblPlants" id="RCW19139">
    <property type="protein sequence ID" value="RCW19139"/>
    <property type="gene ID" value="GLYMA_12G158400"/>
</dbReference>
<comment type="subcellular location">
    <subcellularLocation>
        <location evidence="1 9 10">Nucleus</location>
    </subcellularLocation>
</comment>
<dbReference type="Pfam" id="PF00046">
    <property type="entry name" value="Homeodomain"/>
    <property type="match status" value="1"/>
</dbReference>
<dbReference type="InterPro" id="IPR045224">
    <property type="entry name" value="HDZip_class_I_plant"/>
</dbReference>
<dbReference type="GO" id="GO:0005634">
    <property type="term" value="C:nucleus"/>
    <property type="evidence" value="ECO:0000318"/>
    <property type="project" value="GO_Central"/>
</dbReference>
<feature type="coiled-coil region" evidence="12">
    <location>
        <begin position="126"/>
        <end position="167"/>
    </location>
</feature>
<keyword evidence="16" id="KW-1185">Reference proteome</keyword>
<evidence type="ECO:0000256" key="9">
    <source>
        <dbReference type="PROSITE-ProRule" id="PRU00108"/>
    </source>
</evidence>
<evidence type="ECO:0000256" key="1">
    <source>
        <dbReference type="ARBA" id="ARBA00004123"/>
    </source>
</evidence>
<reference evidence="15" key="3">
    <citation type="submission" date="2019-01" db="UniProtKB">
        <authorList>
            <consortium name="EnsemblPlants"/>
        </authorList>
    </citation>
    <scope>IDENTIFICATION</scope>
    <source>
        <strain evidence="15">Williams 82</strain>
    </source>
</reference>
<evidence type="ECO:0000256" key="7">
    <source>
        <dbReference type="ARBA" id="ARBA00025748"/>
    </source>
</evidence>
<dbReference type="CDD" id="cd00086">
    <property type="entry name" value="homeodomain"/>
    <property type="match status" value="1"/>
</dbReference>
<evidence type="ECO:0000256" key="6">
    <source>
        <dbReference type="ARBA" id="ARBA00023242"/>
    </source>
</evidence>
<dbReference type="SUPFAM" id="SSF46689">
    <property type="entry name" value="Homeodomain-like"/>
    <property type="match status" value="1"/>
</dbReference>
<evidence type="ECO:0000256" key="12">
    <source>
        <dbReference type="SAM" id="Coils"/>
    </source>
</evidence>
<keyword evidence="3 9" id="KW-0238">DNA-binding</keyword>
<dbReference type="InParanoid" id="A0A368UHE4"/>
<feature type="domain" description="Homeobox" evidence="13">
    <location>
        <begin position="60"/>
        <end position="120"/>
    </location>
</feature>
<protein>
    <recommendedName>
        <fullName evidence="11">Homeobox-leucine zipper protein</fullName>
    </recommendedName>
    <alternativeName>
        <fullName evidence="11">HD-ZIP protein</fullName>
    </alternativeName>
    <alternativeName>
        <fullName evidence="11">Homeodomain transcription factor</fullName>
    </alternativeName>
</protein>
<keyword evidence="2 11" id="KW-0805">Transcription regulation</keyword>
<keyword evidence="5 11" id="KW-0804">Transcription</keyword>
<comment type="similarity">
    <text evidence="7 11">Belongs to the HD-ZIP homeobox family. Class I subfamily.</text>
</comment>
<dbReference type="Proteomes" id="UP000008827">
    <property type="component" value="Chromosome 12"/>
</dbReference>
<evidence type="ECO:0000256" key="2">
    <source>
        <dbReference type="ARBA" id="ARBA00023015"/>
    </source>
</evidence>
<dbReference type="AlphaFoldDB" id="A0A368UHE4"/>
<dbReference type="InterPro" id="IPR001356">
    <property type="entry name" value="HD"/>
</dbReference>
<sequence>MHELRPQTANFLCIGGEYVVTFQTTQPLIIDVTYTVYNLIVVIFPIKTQPQDHAHHQRAKHNNNNNKRLTEDQVAILEKCFASNMKLEPEQKFHLANQLGVPPRQVAIWYQNKRARWKTQSLEVDHGVLQARLENVVAEKKQLEKDVERLKAELKKAQEMLLISNNVKSGDHSNNNNNNASCEFSTSFEEGGSSGVVLDDATHHHHHECWQSGSEVMQVEELFTYFMGANYGSGLHEKRA</sequence>
<dbReference type="ExpressionAtlas" id="A0A368UHE4">
    <property type="expression patterns" value="baseline and differential"/>
</dbReference>
<evidence type="ECO:0000256" key="3">
    <source>
        <dbReference type="ARBA" id="ARBA00023125"/>
    </source>
</evidence>
<dbReference type="FunFam" id="1.10.10.60:FF:000533">
    <property type="entry name" value="Homeobox-leucine zipper protein ATHB-52"/>
    <property type="match status" value="1"/>
</dbReference>
<dbReference type="GO" id="GO:0043565">
    <property type="term" value="F:sequence-specific DNA binding"/>
    <property type="evidence" value="ECO:0000318"/>
    <property type="project" value="GO_Central"/>
</dbReference>
<comment type="function">
    <text evidence="8">Probable transcription factor.</text>
</comment>
<dbReference type="PANTHER" id="PTHR24326:SF522">
    <property type="entry name" value="HOMEOBOX-LEUCINE ZIPPER PROTEIN ATHB-52"/>
    <property type="match status" value="1"/>
</dbReference>
<feature type="DNA-binding region" description="Homeobox" evidence="9">
    <location>
        <begin position="62"/>
        <end position="121"/>
    </location>
</feature>
<dbReference type="GO" id="GO:0000981">
    <property type="term" value="F:DNA-binding transcription factor activity, RNA polymerase II-specific"/>
    <property type="evidence" value="ECO:0007669"/>
    <property type="project" value="UniProtKB-UniRule"/>
</dbReference>
<dbReference type="PANTHER" id="PTHR24326">
    <property type="entry name" value="HOMEOBOX-LEUCINE ZIPPER PROTEIN"/>
    <property type="match status" value="1"/>
</dbReference>
<evidence type="ECO:0000313" key="16">
    <source>
        <dbReference type="Proteomes" id="UP000008827"/>
    </source>
</evidence>
<evidence type="ECO:0000256" key="8">
    <source>
        <dbReference type="ARBA" id="ARBA00037260"/>
    </source>
</evidence>
<proteinExistence type="inferred from homology"/>
<dbReference type="GO" id="GO:0045893">
    <property type="term" value="P:positive regulation of DNA-templated transcription"/>
    <property type="evidence" value="ECO:0000318"/>
    <property type="project" value="GO_Central"/>
</dbReference>
<dbReference type="EMBL" id="CM000845">
    <property type="protein sequence ID" value="RCW19139.1"/>
    <property type="molecule type" value="Genomic_DNA"/>
</dbReference>
<accession>A0A368UHE4</accession>
<gene>
    <name evidence="14" type="ORF">GLYMA_12G158400</name>
</gene>
<name>A0A368UHE4_SOYBN</name>
<keyword evidence="4 9" id="KW-0371">Homeobox</keyword>
<dbReference type="PROSITE" id="PS00027">
    <property type="entry name" value="HOMEOBOX_1"/>
    <property type="match status" value="1"/>
</dbReference>
<evidence type="ECO:0000259" key="13">
    <source>
        <dbReference type="PROSITE" id="PS50071"/>
    </source>
</evidence>
<dbReference type="PaxDb" id="3847-GLYMA12G18720.1"/>
<evidence type="ECO:0000313" key="14">
    <source>
        <dbReference type="EMBL" id="RCW19139.1"/>
    </source>
</evidence>
<evidence type="ECO:0000256" key="5">
    <source>
        <dbReference type="ARBA" id="ARBA00023163"/>
    </source>
</evidence>
<reference evidence="14 15" key="1">
    <citation type="journal article" date="2010" name="Nature">
        <title>Genome sequence of the palaeopolyploid soybean.</title>
        <authorList>
            <person name="Schmutz J."/>
            <person name="Cannon S.B."/>
            <person name="Schlueter J."/>
            <person name="Ma J."/>
            <person name="Mitros T."/>
            <person name="Nelson W."/>
            <person name="Hyten D.L."/>
            <person name="Song Q."/>
            <person name="Thelen J.J."/>
            <person name="Cheng J."/>
            <person name="Xu D."/>
            <person name="Hellsten U."/>
            <person name="May G.D."/>
            <person name="Yu Y."/>
            <person name="Sakurai T."/>
            <person name="Umezawa T."/>
            <person name="Bhattacharyya M.K."/>
            <person name="Sandhu D."/>
            <person name="Valliyodan B."/>
            <person name="Lindquist E."/>
            <person name="Peto M."/>
            <person name="Grant D."/>
            <person name="Shu S."/>
            <person name="Goodstein D."/>
            <person name="Barry K."/>
            <person name="Futrell-Griggs M."/>
            <person name="Abernathy B."/>
            <person name="Du J."/>
            <person name="Tian Z."/>
            <person name="Zhu L."/>
            <person name="Gill N."/>
            <person name="Joshi T."/>
            <person name="Libault M."/>
            <person name="Sethuraman A."/>
            <person name="Zhang X.-C."/>
            <person name="Shinozaki K."/>
            <person name="Nguyen H.T."/>
            <person name="Wing R.A."/>
            <person name="Cregan P."/>
            <person name="Specht J."/>
            <person name="Grimwood J."/>
            <person name="Rokhsar D."/>
            <person name="Stacey G."/>
            <person name="Shoemaker R.C."/>
            <person name="Jackson S.A."/>
        </authorList>
    </citation>
    <scope>NUCLEOTIDE SEQUENCE</scope>
    <source>
        <strain evidence="15">cv. Williams 82</strain>
        <tissue evidence="14">Callus</tissue>
    </source>
</reference>
<reference evidence="14" key="2">
    <citation type="submission" date="2018-07" db="EMBL/GenBank/DDBJ databases">
        <title>WGS assembly of Glycine max.</title>
        <authorList>
            <person name="Schmutz J."/>
            <person name="Cannon S."/>
            <person name="Schlueter J."/>
            <person name="Ma J."/>
            <person name="Mitros T."/>
            <person name="Nelson W."/>
            <person name="Hyten D."/>
            <person name="Song Q."/>
            <person name="Thelen J."/>
            <person name="Cheng J."/>
            <person name="Xu D."/>
            <person name="Hellsten U."/>
            <person name="May G."/>
            <person name="Yu Y."/>
            <person name="Sakurai T."/>
            <person name="Umezawa T."/>
            <person name="Bhattacharyya M."/>
            <person name="Sandhu D."/>
            <person name="Valliyodan B."/>
            <person name="Lindquist E."/>
            <person name="Peto M."/>
            <person name="Grant D."/>
            <person name="Shu S."/>
            <person name="Goodstein D."/>
            <person name="Barry K."/>
            <person name="Futrell-Griggs M."/>
            <person name="Abernathy B."/>
            <person name="Du J."/>
            <person name="Tian Z."/>
            <person name="Zhu L."/>
            <person name="Gill N."/>
            <person name="Joshi T."/>
            <person name="Libault M."/>
            <person name="Sethuraman A."/>
            <person name="Zhang X."/>
            <person name="Shinozaki K."/>
            <person name="Nguyen H."/>
            <person name="Wing R."/>
            <person name="Cregan P."/>
            <person name="Specht J."/>
            <person name="Grimwood J."/>
            <person name="Rokhsar D."/>
            <person name="Stacey G."/>
            <person name="Shoemaker R."/>
            <person name="Jackson S."/>
        </authorList>
    </citation>
    <scope>NUCLEOTIDE SEQUENCE</scope>
    <source>
        <tissue evidence="14">Callus</tissue>
    </source>
</reference>
<dbReference type="PROSITE" id="PS50071">
    <property type="entry name" value="HOMEOBOX_2"/>
    <property type="match status" value="1"/>
</dbReference>
<comment type="function">
    <text evidence="11">Transcription factor.</text>
</comment>
<keyword evidence="12" id="KW-0175">Coiled coil</keyword>
<dbReference type="Gramene" id="RCW19139">
    <property type="protein sequence ID" value="RCW19139"/>
    <property type="gene ID" value="GLYMA_12G158400"/>
</dbReference>
<evidence type="ECO:0000256" key="4">
    <source>
        <dbReference type="ARBA" id="ARBA00023155"/>
    </source>
</evidence>
<evidence type="ECO:0000256" key="10">
    <source>
        <dbReference type="RuleBase" id="RU000682"/>
    </source>
</evidence>
<dbReference type="SMR" id="A0A368UHE4"/>
<evidence type="ECO:0000313" key="15">
    <source>
        <dbReference type="EnsemblPlants" id="RCW19139"/>
    </source>
</evidence>
<evidence type="ECO:0000256" key="11">
    <source>
        <dbReference type="RuleBase" id="RU369038"/>
    </source>
</evidence>
<dbReference type="InterPro" id="IPR017970">
    <property type="entry name" value="Homeobox_CS"/>
</dbReference>
<dbReference type="SMART" id="SM00389">
    <property type="entry name" value="HOX"/>
    <property type="match status" value="1"/>
</dbReference>